<feature type="transmembrane region" description="Helical" evidence="6">
    <location>
        <begin position="310"/>
        <end position="329"/>
    </location>
</feature>
<evidence type="ECO:0000256" key="3">
    <source>
        <dbReference type="ARBA" id="ARBA00022692"/>
    </source>
</evidence>
<dbReference type="GO" id="GO:0140359">
    <property type="term" value="F:ABC-type transporter activity"/>
    <property type="evidence" value="ECO:0007669"/>
    <property type="project" value="InterPro"/>
</dbReference>
<keyword evidence="5 6" id="KW-0472">Membrane</keyword>
<dbReference type="InterPro" id="IPR013525">
    <property type="entry name" value="ABC2_TM"/>
</dbReference>
<dbReference type="AlphaFoldDB" id="A0A7U3YHH3"/>
<comment type="subcellular location">
    <subcellularLocation>
        <location evidence="1">Cell membrane</location>
        <topology evidence="1">Multi-pass membrane protein</topology>
    </subcellularLocation>
</comment>
<evidence type="ECO:0000256" key="5">
    <source>
        <dbReference type="ARBA" id="ARBA00023136"/>
    </source>
</evidence>
<feature type="transmembrane region" description="Helical" evidence="6">
    <location>
        <begin position="233"/>
        <end position="255"/>
    </location>
</feature>
<feature type="transmembrane region" description="Helical" evidence="6">
    <location>
        <begin position="362"/>
        <end position="383"/>
    </location>
</feature>
<dbReference type="Pfam" id="PF12698">
    <property type="entry name" value="ABC2_membrane_3"/>
    <property type="match status" value="1"/>
</dbReference>
<name>A0A7U3YHH3_GEOS0</name>
<dbReference type="Gene3D" id="3.40.190.10">
    <property type="entry name" value="Periplasmic binding protein-like II"/>
    <property type="match status" value="1"/>
</dbReference>
<evidence type="ECO:0000256" key="2">
    <source>
        <dbReference type="ARBA" id="ARBA00022475"/>
    </source>
</evidence>
<feature type="transmembrane region" description="Helical" evidence="6">
    <location>
        <begin position="183"/>
        <end position="203"/>
    </location>
</feature>
<feature type="transmembrane region" description="Helical" evidence="6">
    <location>
        <begin position="336"/>
        <end position="356"/>
    </location>
</feature>
<dbReference type="InterPro" id="IPR051449">
    <property type="entry name" value="ABC-2_transporter_component"/>
</dbReference>
<feature type="domain" description="ABC-2 type transporter transmembrane" evidence="7">
    <location>
        <begin position="19"/>
        <end position="381"/>
    </location>
</feature>
<sequence length="412" mass="46111">MNKFWIVLWHTYMTKLKAKSFLITTIITSLFVFAIANIQHIIEFFTKNDKTTVAVIDTTGMFYEPLEEQLKQEKHDDLQLKKMSGSEAKAKADVRNGKWDALLILSADDKQLPKAEYYANTIADSDTPSKLEQALQQLKTALATAKLGLTQEQIAQLYEPVPFEKVALEKKAKTEEELNQARVLVYVLLFAMYMFVLMYGGMISTEVATEKSSRVMEILVSSVPPLQQLFGKILGVALLSLTQFAILFAVGFAALKSSGQELWKFLGFDHLPVSTFVYAIIFFLLGYFLYATLFAVLGSLVSRVEDVQQMIMPVMTLVIAAFMIAMFGLGAPESTFITVTSFIPFFTPMIMFLRVGLLPVPFWEVALSLVLLTATIGLLAFFGSKVYRGGVLMYGKAGSWKDMKKAVQLTKK</sequence>
<organism evidence="8">
    <name type="scientific">Geobacillus sp. (strain Y4.1MC1)</name>
    <dbReference type="NCBI Taxonomy" id="581103"/>
    <lineage>
        <taxon>Bacteria</taxon>
        <taxon>Bacillati</taxon>
        <taxon>Bacillota</taxon>
        <taxon>Bacilli</taxon>
        <taxon>Bacillales</taxon>
        <taxon>Anoxybacillaceae</taxon>
        <taxon>Geobacillus</taxon>
    </lineage>
</organism>
<evidence type="ECO:0000256" key="4">
    <source>
        <dbReference type="ARBA" id="ARBA00022989"/>
    </source>
</evidence>
<feature type="transmembrane region" description="Helical" evidence="6">
    <location>
        <begin position="20"/>
        <end position="38"/>
    </location>
</feature>
<evidence type="ECO:0000259" key="7">
    <source>
        <dbReference type="Pfam" id="PF12698"/>
    </source>
</evidence>
<dbReference type="PANTHER" id="PTHR30294:SF29">
    <property type="entry name" value="MULTIDRUG ABC TRANSPORTER PERMEASE YBHS-RELATED"/>
    <property type="match status" value="1"/>
</dbReference>
<reference evidence="8" key="1">
    <citation type="submission" date="2010-10" db="EMBL/GenBank/DDBJ databases">
        <title>Complete sequence of chromosome of Geobacillus sp. Y4.1MC1.</title>
        <authorList>
            <consortium name="US DOE Joint Genome Institute"/>
            <person name="Lucas S."/>
            <person name="Copeland A."/>
            <person name="Lapidus A."/>
            <person name="Cheng J.-F."/>
            <person name="Bruce D."/>
            <person name="Goodwin L."/>
            <person name="Pitluck S."/>
            <person name="Chertkov O."/>
            <person name="Zhang X."/>
            <person name="Detter J.C."/>
            <person name="Han C."/>
            <person name="Tapia R."/>
            <person name="Land M."/>
            <person name="Hauser L."/>
            <person name="Jeffries C."/>
            <person name="Kyrpides N."/>
            <person name="Ivanova N."/>
            <person name="Ovchinnikova G."/>
            <person name="Brumm P."/>
            <person name="Mead D."/>
            <person name="Woyke T."/>
        </authorList>
    </citation>
    <scope>NUCLEOTIDE SEQUENCE [LARGE SCALE GENOMIC DNA]</scope>
    <source>
        <strain evidence="8">Y4.1MC1</strain>
    </source>
</reference>
<protein>
    <submittedName>
        <fullName evidence="8">ABC transporter (Permease) (Na+ exclusion)</fullName>
    </submittedName>
</protein>
<keyword evidence="2" id="KW-1003">Cell membrane</keyword>
<gene>
    <name evidence="8" type="ORF">GY4MC1_3162</name>
</gene>
<proteinExistence type="predicted"/>
<evidence type="ECO:0000256" key="1">
    <source>
        <dbReference type="ARBA" id="ARBA00004651"/>
    </source>
</evidence>
<evidence type="ECO:0000256" key="6">
    <source>
        <dbReference type="SAM" id="Phobius"/>
    </source>
</evidence>
<accession>A0A7U3YHH3</accession>
<keyword evidence="3 6" id="KW-0812">Transmembrane</keyword>
<keyword evidence="4 6" id="KW-1133">Transmembrane helix</keyword>
<dbReference type="GO" id="GO:0005886">
    <property type="term" value="C:plasma membrane"/>
    <property type="evidence" value="ECO:0007669"/>
    <property type="project" value="UniProtKB-SubCell"/>
</dbReference>
<evidence type="ECO:0000313" key="8">
    <source>
        <dbReference type="EMBL" id="ADP75839.1"/>
    </source>
</evidence>
<feature type="transmembrane region" description="Helical" evidence="6">
    <location>
        <begin position="276"/>
        <end position="298"/>
    </location>
</feature>
<dbReference type="KEGG" id="gmc:GY4MC1_3162"/>
<dbReference type="PANTHER" id="PTHR30294">
    <property type="entry name" value="MEMBRANE COMPONENT OF ABC TRANSPORTER YHHJ-RELATED"/>
    <property type="match status" value="1"/>
</dbReference>
<dbReference type="EMBL" id="CP002293">
    <property type="protein sequence ID" value="ADP75839.1"/>
    <property type="molecule type" value="Genomic_DNA"/>
</dbReference>